<protein>
    <submittedName>
        <fullName evidence="10">FYVE and coiled-coil domain autophagy adaptor 1</fullName>
    </submittedName>
</protein>
<dbReference type="OMA" id="CSNAVST"/>
<dbReference type="SMART" id="SM00064">
    <property type="entry name" value="FYVE"/>
    <property type="match status" value="1"/>
</dbReference>
<dbReference type="SUPFAM" id="SSF57903">
    <property type="entry name" value="FYVE/PHD zinc finger"/>
    <property type="match status" value="1"/>
</dbReference>
<dbReference type="GeneTree" id="ENSGT00940000154044"/>
<reference evidence="10" key="2">
    <citation type="submission" date="2025-09" db="UniProtKB">
        <authorList>
            <consortium name="Ensembl"/>
        </authorList>
    </citation>
    <scope>IDENTIFICATION</scope>
</reference>
<sequence>MCNTTSVGENQLQRIIRDLHGISVTELSKEHRETGEPITDDSPNLHKLSYKLEYLLQFDQKEKADFLGSRKEYWDYFRECLAKTRGGNDGLRFVKAIPELKTSLGKGRAFLRYSLVHQRLADTLQQCLLNHKVTSEWYFARSPFLKSHLSSDIISHLYVLNEVQFDVASRGHDLDADWPTFARRTLGSNSAHLWKPPTHCSSVNSLVSYSGVQYGSSLLADLGEELGELGEELLGAKLLQRVRELDQEAEELRDKVRELQGKLLAHNQEAVTANLNNMDLLSKLDSQVPNVCLLLGHGSLLIHFSCMHLVLYFMSLKQSVKSERYFDIDVQEKARLEEERDSALQQTQVLQEEERDATLQQTQVLQEEEEREAALQQTQVLQEEERDATLQQTQVLQEEEERDAALQQTQVLQEEERDATLQQTQVLQEEEEREAALQQTQVLQEEEEREAALQQTQVLQEEEKDAALQQTQVLQEEEERDAALQQTQVLQEEEERNAALQQTQVLQEREEREEKGEVQDEKEGEERKEKREVQEEREGKERNEKREEQERKAMEKQLQELREQLRSRDRELTESREKIRQLEEENTDRLTGAGQEREKGEMDGEKEKLGTEKETAECSHSNLHKAGSAEGLSMEKNQHLSSKSEPQTQDLSPCPQTQDLSPCPQTLDLSPCPQTQDLSPCPQTLQLSQGEVLRLQREVVELRARLQLGAELQIRSQVERLNRQQVEVLLLAQEREEALGQEQHRKAQASQGLVLELASAREELHSLKTCYEGLALDHANRETAELGVHICRLTAQNEEARERWEALSARFQEELNTSMTSLQQENLGLQEQLLKEREEKGRLGEEEQGEVRAQKEAQQEEIQALLYQLSNQTINHQTQLQALSEELKAVRSEVEQEKKIYLKTKLDELEDCIILMYYIVVVLYQCLCGIRSEESLVVSQRSCEELREGLRKACQDKQSYELRTSAELDDLYRTKINLEERLIELIREKDALWQKSDALEFEQKLRAEEQTERDTCSNTSHCLSCSSPFSWWLHRHTCRLCGRGFCYYCCSNTVSLMEGGARERCCSVCYSQHSAVVERHPQEDTCTAPHTPFNPLPQPGRTMQPSNTDPAVPRADDAAYDIITEEEVIGVSNSHSLSFTTCSPHTKPQGAAEPNGGASTADTTPEDLHDQTGAVQDAEICLLRSGELTLCVPFSEEEISVFGDDLRELFIRSGCYSSIPITGSTPGASIHWLFTSHPKSISFSVLYREDTHTPLDEAKVLIPLTRCHSHKETMTGELMVRNTGEYTLIFDNSFSRYTHTSILHTSILHTHIYTTHFYTHTHFYTTHFYTHTHFYTTHF</sequence>
<evidence type="ECO:0000259" key="7">
    <source>
        <dbReference type="PROSITE" id="PS50178"/>
    </source>
</evidence>
<dbReference type="PROSITE" id="PS50866">
    <property type="entry name" value="GOLD"/>
    <property type="match status" value="1"/>
</dbReference>
<evidence type="ECO:0000256" key="6">
    <source>
        <dbReference type="SAM" id="MobiDB-lite"/>
    </source>
</evidence>
<dbReference type="GO" id="GO:1901098">
    <property type="term" value="P:positive regulation of autophagosome maturation"/>
    <property type="evidence" value="ECO:0007669"/>
    <property type="project" value="TreeGrafter"/>
</dbReference>
<keyword evidence="5" id="KW-0175">Coiled coil</keyword>
<dbReference type="GO" id="GO:0008270">
    <property type="term" value="F:zinc ion binding"/>
    <property type="evidence" value="ECO:0007669"/>
    <property type="project" value="UniProtKB-KW"/>
</dbReference>
<dbReference type="InParanoid" id="A0A674BLW0"/>
<evidence type="ECO:0000256" key="5">
    <source>
        <dbReference type="SAM" id="Coils"/>
    </source>
</evidence>
<dbReference type="PROSITE" id="PS50826">
    <property type="entry name" value="RUN"/>
    <property type="match status" value="1"/>
</dbReference>
<evidence type="ECO:0000259" key="8">
    <source>
        <dbReference type="PROSITE" id="PS50826"/>
    </source>
</evidence>
<dbReference type="SUPFAM" id="SSF101576">
    <property type="entry name" value="Supernatant protein factor (SPF), C-terminal domain"/>
    <property type="match status" value="1"/>
</dbReference>
<feature type="coiled-coil region" evidence="5">
    <location>
        <begin position="873"/>
        <end position="900"/>
    </location>
</feature>
<dbReference type="InterPro" id="IPR004012">
    <property type="entry name" value="Run_dom"/>
</dbReference>
<feature type="domain" description="FYVE-type" evidence="7">
    <location>
        <begin position="1016"/>
        <end position="1074"/>
    </location>
</feature>
<feature type="coiled-coil region" evidence="5">
    <location>
        <begin position="943"/>
        <end position="988"/>
    </location>
</feature>
<evidence type="ECO:0000259" key="9">
    <source>
        <dbReference type="PROSITE" id="PS50866"/>
    </source>
</evidence>
<dbReference type="CDD" id="cd17698">
    <property type="entry name" value="RUN_FYCO1"/>
    <property type="match status" value="1"/>
</dbReference>
<dbReference type="InterPro" id="IPR013083">
    <property type="entry name" value="Znf_RING/FYVE/PHD"/>
</dbReference>
<feature type="coiled-coil region" evidence="5">
    <location>
        <begin position="235"/>
        <end position="269"/>
    </location>
</feature>
<evidence type="ECO:0000256" key="3">
    <source>
        <dbReference type="ARBA" id="ARBA00022833"/>
    </source>
</evidence>
<dbReference type="InterPro" id="IPR017455">
    <property type="entry name" value="Znf_FYVE-rel"/>
</dbReference>
<feature type="region of interest" description="Disordered" evidence="6">
    <location>
        <begin position="1140"/>
        <end position="1168"/>
    </location>
</feature>
<evidence type="ECO:0000313" key="10">
    <source>
        <dbReference type="Ensembl" id="ENSSTUP00000072007.1"/>
    </source>
</evidence>
<dbReference type="InterPro" id="IPR000306">
    <property type="entry name" value="Znf_FYVE"/>
</dbReference>
<name>A0A674BLW0_SALTR</name>
<dbReference type="GO" id="GO:0005764">
    <property type="term" value="C:lysosome"/>
    <property type="evidence" value="ECO:0007669"/>
    <property type="project" value="TreeGrafter"/>
</dbReference>
<feature type="compositionally biased region" description="Polar residues" evidence="6">
    <location>
        <begin position="639"/>
        <end position="675"/>
    </location>
</feature>
<dbReference type="GO" id="GO:0072383">
    <property type="term" value="P:plus-end-directed vesicle transport along microtubule"/>
    <property type="evidence" value="ECO:0007669"/>
    <property type="project" value="TreeGrafter"/>
</dbReference>
<dbReference type="GO" id="GO:0005776">
    <property type="term" value="C:autophagosome"/>
    <property type="evidence" value="ECO:0007669"/>
    <property type="project" value="TreeGrafter"/>
</dbReference>
<feature type="region of interest" description="Disordered" evidence="6">
    <location>
        <begin position="1092"/>
        <end position="1112"/>
    </location>
</feature>
<evidence type="ECO:0000313" key="11">
    <source>
        <dbReference type="Proteomes" id="UP000472277"/>
    </source>
</evidence>
<feature type="domain" description="GOLD" evidence="9">
    <location>
        <begin position="1179"/>
        <end position="1314"/>
    </location>
</feature>
<gene>
    <name evidence="10" type="primary">FYCO1</name>
    <name evidence="10" type="synonym">LOC115170251</name>
</gene>
<dbReference type="GO" id="GO:0005770">
    <property type="term" value="C:late endosome"/>
    <property type="evidence" value="ECO:0007669"/>
    <property type="project" value="TreeGrafter"/>
</dbReference>
<keyword evidence="2 4" id="KW-0863">Zinc-finger</keyword>
<evidence type="ECO:0000256" key="2">
    <source>
        <dbReference type="ARBA" id="ARBA00022771"/>
    </source>
</evidence>
<feature type="coiled-coil region" evidence="5">
    <location>
        <begin position="812"/>
        <end position="839"/>
    </location>
</feature>
<dbReference type="InterPro" id="IPR047336">
    <property type="entry name" value="RUN_FYCO1"/>
</dbReference>
<dbReference type="Proteomes" id="UP000472277">
    <property type="component" value="Chromosome 31"/>
</dbReference>
<proteinExistence type="predicted"/>
<keyword evidence="1" id="KW-0479">Metal-binding</keyword>
<feature type="region of interest" description="Disordered" evidence="6">
    <location>
        <begin position="446"/>
        <end position="675"/>
    </location>
</feature>
<dbReference type="SUPFAM" id="SSF140741">
    <property type="entry name" value="RUN domain-like"/>
    <property type="match status" value="1"/>
</dbReference>
<dbReference type="InterPro" id="IPR009038">
    <property type="entry name" value="GOLD_dom"/>
</dbReference>
<keyword evidence="3" id="KW-0862">Zinc</keyword>
<evidence type="ECO:0000256" key="4">
    <source>
        <dbReference type="PROSITE-ProRule" id="PRU00091"/>
    </source>
</evidence>
<accession>A0A674BLW0</accession>
<dbReference type="Ensembl" id="ENSSTUT00000076417.1">
    <property type="protein sequence ID" value="ENSSTUP00000072007.1"/>
    <property type="gene ID" value="ENSSTUG00000031402.1"/>
</dbReference>
<feature type="compositionally biased region" description="Basic and acidic residues" evidence="6">
    <location>
        <begin position="595"/>
        <end position="617"/>
    </location>
</feature>
<dbReference type="Gene3D" id="3.30.40.10">
    <property type="entry name" value="Zinc/RING finger domain, C3HC4 (zinc finger)"/>
    <property type="match status" value="1"/>
</dbReference>
<dbReference type="InterPro" id="IPR011011">
    <property type="entry name" value="Znf_FYVE_PHD"/>
</dbReference>
<feature type="domain" description="RUN" evidence="8">
    <location>
        <begin position="39"/>
        <end position="172"/>
    </location>
</feature>
<reference evidence="10" key="1">
    <citation type="submission" date="2025-08" db="UniProtKB">
        <authorList>
            <consortium name="Ensembl"/>
        </authorList>
    </citation>
    <scope>IDENTIFICATION</scope>
</reference>
<dbReference type="Gene3D" id="2.60.120.680">
    <property type="entry name" value="GOLD domain"/>
    <property type="match status" value="1"/>
</dbReference>
<dbReference type="InterPro" id="IPR036598">
    <property type="entry name" value="GOLD_dom_sf"/>
</dbReference>
<dbReference type="Pfam" id="PF01363">
    <property type="entry name" value="FYVE"/>
    <property type="match status" value="1"/>
</dbReference>
<dbReference type="PANTHER" id="PTHR46753">
    <property type="entry name" value="FYVE AND COILED-COIL DOMAIN-CONTAINING PROTEIN 1"/>
    <property type="match status" value="1"/>
</dbReference>
<evidence type="ECO:0000256" key="1">
    <source>
        <dbReference type="ARBA" id="ARBA00022723"/>
    </source>
</evidence>
<keyword evidence="11" id="KW-1185">Reference proteome</keyword>
<dbReference type="Pfam" id="PF02759">
    <property type="entry name" value="RUN"/>
    <property type="match status" value="1"/>
</dbReference>
<dbReference type="Gene3D" id="1.20.58.900">
    <property type="match status" value="1"/>
</dbReference>
<dbReference type="PANTHER" id="PTHR46753:SF2">
    <property type="entry name" value="FYVE AND COILED-COIL DOMAIN-CONTAINING PROTEIN 1"/>
    <property type="match status" value="1"/>
</dbReference>
<dbReference type="FunFam" id="1.20.58.900:FF:000010">
    <property type="entry name" value="FYVE and coiled-coil domain containing 1"/>
    <property type="match status" value="1"/>
</dbReference>
<dbReference type="PROSITE" id="PS50178">
    <property type="entry name" value="ZF_FYVE"/>
    <property type="match status" value="1"/>
</dbReference>
<feature type="compositionally biased region" description="Basic and acidic residues" evidence="6">
    <location>
        <begin position="507"/>
        <end position="583"/>
    </location>
</feature>
<organism evidence="10 11">
    <name type="scientific">Salmo trutta</name>
    <name type="common">Brown trout</name>
    <dbReference type="NCBI Taxonomy" id="8032"/>
    <lineage>
        <taxon>Eukaryota</taxon>
        <taxon>Metazoa</taxon>
        <taxon>Chordata</taxon>
        <taxon>Craniata</taxon>
        <taxon>Vertebrata</taxon>
        <taxon>Euteleostomi</taxon>
        <taxon>Actinopterygii</taxon>
        <taxon>Neopterygii</taxon>
        <taxon>Teleostei</taxon>
        <taxon>Protacanthopterygii</taxon>
        <taxon>Salmoniformes</taxon>
        <taxon>Salmonidae</taxon>
        <taxon>Salmoninae</taxon>
        <taxon>Salmo</taxon>
    </lineage>
</organism>
<dbReference type="InterPro" id="IPR037213">
    <property type="entry name" value="Run_dom_sf"/>
</dbReference>